<dbReference type="Proteomes" id="UP000008311">
    <property type="component" value="Unassembled WGS sequence"/>
</dbReference>
<proteinExistence type="predicted"/>
<dbReference type="InParanoid" id="B9RL12"/>
<dbReference type="EMBL" id="EQ973786">
    <property type="protein sequence ID" value="EEF47927.1"/>
    <property type="molecule type" value="Genomic_DNA"/>
</dbReference>
<organism evidence="2 3">
    <name type="scientific">Ricinus communis</name>
    <name type="common">Castor bean</name>
    <dbReference type="NCBI Taxonomy" id="3988"/>
    <lineage>
        <taxon>Eukaryota</taxon>
        <taxon>Viridiplantae</taxon>
        <taxon>Streptophyta</taxon>
        <taxon>Embryophyta</taxon>
        <taxon>Tracheophyta</taxon>
        <taxon>Spermatophyta</taxon>
        <taxon>Magnoliopsida</taxon>
        <taxon>eudicotyledons</taxon>
        <taxon>Gunneridae</taxon>
        <taxon>Pentapetalae</taxon>
        <taxon>rosids</taxon>
        <taxon>fabids</taxon>
        <taxon>Malpighiales</taxon>
        <taxon>Euphorbiaceae</taxon>
        <taxon>Acalyphoideae</taxon>
        <taxon>Acalypheae</taxon>
        <taxon>Ricinus</taxon>
    </lineage>
</organism>
<dbReference type="AlphaFoldDB" id="B9RL12"/>
<gene>
    <name evidence="2" type="ORF">RCOM_0941010</name>
</gene>
<feature type="region of interest" description="Disordered" evidence="1">
    <location>
        <begin position="33"/>
        <end position="59"/>
    </location>
</feature>
<name>B9RL12_RICCO</name>
<evidence type="ECO:0000313" key="3">
    <source>
        <dbReference type="Proteomes" id="UP000008311"/>
    </source>
</evidence>
<keyword evidence="3" id="KW-1185">Reference proteome</keyword>
<protein>
    <submittedName>
        <fullName evidence="2">Uncharacterized protein</fullName>
    </submittedName>
</protein>
<sequence>MQQRQNILKRKEKIMDTRMRPERMQIRLVLKHGPPKREPNIVVGGKGREHDSITISAKT</sequence>
<reference evidence="3" key="1">
    <citation type="journal article" date="2010" name="Nat. Biotechnol.">
        <title>Draft genome sequence of the oilseed species Ricinus communis.</title>
        <authorList>
            <person name="Chan A.P."/>
            <person name="Crabtree J."/>
            <person name="Zhao Q."/>
            <person name="Lorenzi H."/>
            <person name="Orvis J."/>
            <person name="Puiu D."/>
            <person name="Melake-Berhan A."/>
            <person name="Jones K.M."/>
            <person name="Redman J."/>
            <person name="Chen G."/>
            <person name="Cahoon E.B."/>
            <person name="Gedil M."/>
            <person name="Stanke M."/>
            <person name="Haas B.J."/>
            <person name="Wortman J.R."/>
            <person name="Fraser-Liggett C.M."/>
            <person name="Ravel J."/>
            <person name="Rabinowicz P.D."/>
        </authorList>
    </citation>
    <scope>NUCLEOTIDE SEQUENCE [LARGE SCALE GENOMIC DNA]</scope>
    <source>
        <strain evidence="3">cv. Hale</strain>
    </source>
</reference>
<evidence type="ECO:0000256" key="1">
    <source>
        <dbReference type="SAM" id="MobiDB-lite"/>
    </source>
</evidence>
<accession>B9RL12</accession>
<evidence type="ECO:0000313" key="2">
    <source>
        <dbReference type="EMBL" id="EEF47927.1"/>
    </source>
</evidence>